<dbReference type="Proteomes" id="UP000822688">
    <property type="component" value="Chromosome 1"/>
</dbReference>
<dbReference type="AlphaFoldDB" id="A0A8T0JEB9"/>
<evidence type="ECO:0000313" key="2">
    <source>
        <dbReference type="Proteomes" id="UP000822688"/>
    </source>
</evidence>
<accession>A0A8T0JEB9</accession>
<name>A0A8T0JEB9_CERPU</name>
<comment type="caution">
    <text evidence="1">The sequence shown here is derived from an EMBL/GenBank/DDBJ whole genome shotgun (WGS) entry which is preliminary data.</text>
</comment>
<protein>
    <submittedName>
        <fullName evidence="1">Uncharacterized protein</fullName>
    </submittedName>
</protein>
<dbReference type="EMBL" id="CM026421">
    <property type="protein sequence ID" value="KAG0593239.1"/>
    <property type="molecule type" value="Genomic_DNA"/>
</dbReference>
<evidence type="ECO:0000313" key="1">
    <source>
        <dbReference type="EMBL" id="KAG0593239.1"/>
    </source>
</evidence>
<proteinExistence type="predicted"/>
<sequence>MGAGDGGRFDERWCSDGELARLLVHGMRFWGFVAPVWWACMSMWARSPFDCGSQFELGDGGLHLVLHFVFVLSSLSRLFEELLNDGSDDWNCSDIYVLRIFENVVE</sequence>
<organism evidence="1 2">
    <name type="scientific">Ceratodon purpureus</name>
    <name type="common">Fire moss</name>
    <name type="synonym">Dicranum purpureum</name>
    <dbReference type="NCBI Taxonomy" id="3225"/>
    <lineage>
        <taxon>Eukaryota</taxon>
        <taxon>Viridiplantae</taxon>
        <taxon>Streptophyta</taxon>
        <taxon>Embryophyta</taxon>
        <taxon>Bryophyta</taxon>
        <taxon>Bryophytina</taxon>
        <taxon>Bryopsida</taxon>
        <taxon>Dicranidae</taxon>
        <taxon>Pseudoditrichales</taxon>
        <taxon>Ditrichaceae</taxon>
        <taxon>Ceratodon</taxon>
    </lineage>
</organism>
<keyword evidence="2" id="KW-1185">Reference proteome</keyword>
<gene>
    <name evidence="1" type="ORF">KC19_1G314600</name>
</gene>
<reference evidence="1" key="1">
    <citation type="submission" date="2020-06" db="EMBL/GenBank/DDBJ databases">
        <title>WGS assembly of Ceratodon purpureus strain R40.</title>
        <authorList>
            <person name="Carey S.B."/>
            <person name="Jenkins J."/>
            <person name="Shu S."/>
            <person name="Lovell J.T."/>
            <person name="Sreedasyam A."/>
            <person name="Maumus F."/>
            <person name="Tiley G.P."/>
            <person name="Fernandez-Pozo N."/>
            <person name="Barry K."/>
            <person name="Chen C."/>
            <person name="Wang M."/>
            <person name="Lipzen A."/>
            <person name="Daum C."/>
            <person name="Saski C.A."/>
            <person name="Payton A.C."/>
            <person name="Mcbreen J.C."/>
            <person name="Conrad R.E."/>
            <person name="Kollar L.M."/>
            <person name="Olsson S."/>
            <person name="Huttunen S."/>
            <person name="Landis J.B."/>
            <person name="Wickett N.J."/>
            <person name="Johnson M.G."/>
            <person name="Rensing S.A."/>
            <person name="Grimwood J."/>
            <person name="Schmutz J."/>
            <person name="Mcdaniel S.F."/>
        </authorList>
    </citation>
    <scope>NUCLEOTIDE SEQUENCE</scope>
    <source>
        <strain evidence="1">R40</strain>
    </source>
</reference>